<evidence type="ECO:0000256" key="2">
    <source>
        <dbReference type="ARBA" id="ARBA00005009"/>
    </source>
</evidence>
<evidence type="ECO:0000256" key="10">
    <source>
        <dbReference type="SAM" id="MobiDB-lite"/>
    </source>
</evidence>
<dbReference type="GO" id="GO:0046654">
    <property type="term" value="P:tetrahydrofolate biosynthetic process"/>
    <property type="evidence" value="ECO:0007669"/>
    <property type="project" value="UniProtKB-UniPathway"/>
</dbReference>
<feature type="domain" description="Chorismate-utilising enzyme C-terminal" evidence="12">
    <location>
        <begin position="678"/>
        <end position="746"/>
    </location>
</feature>
<evidence type="ECO:0000313" key="14">
    <source>
        <dbReference type="EMBL" id="CAD6335537.1"/>
    </source>
</evidence>
<dbReference type="InterPro" id="IPR005801">
    <property type="entry name" value="ADC_synthase"/>
</dbReference>
<evidence type="ECO:0000256" key="1">
    <source>
        <dbReference type="ARBA" id="ARBA00001000"/>
    </source>
</evidence>
<keyword evidence="5" id="KW-0808">Transferase</keyword>
<dbReference type="InterPro" id="IPR029062">
    <property type="entry name" value="Class_I_gatase-like"/>
</dbReference>
<comment type="pathway">
    <text evidence="2">Cofactor biosynthesis; tetrahydrofolate biosynthesis; 4-aminobenzoate from chorismate: step 1/2.</text>
</comment>
<gene>
    <name evidence="14" type="ORF">NCGR_LOCUS59635</name>
</gene>
<protein>
    <recommendedName>
        <fullName evidence="4">aminodeoxychorismate synthase</fullName>
        <ecNumber evidence="4">2.6.1.85</ecNumber>
    </recommendedName>
    <alternativeName>
        <fullName evidence="8">Para-aminobenzoate synthase</fullName>
    </alternativeName>
    <alternativeName>
        <fullName evidence="9">p-aminobenzoic acid synthase</fullName>
    </alternativeName>
</protein>
<feature type="domain" description="Glutamine amidotransferase" evidence="11">
    <location>
        <begin position="260"/>
        <end position="301"/>
    </location>
</feature>
<evidence type="ECO:0000256" key="4">
    <source>
        <dbReference type="ARBA" id="ARBA00013139"/>
    </source>
</evidence>
<dbReference type="SUPFAM" id="SSF56322">
    <property type="entry name" value="ADC synthase"/>
    <property type="match status" value="1"/>
</dbReference>
<sequence length="842" mass="94159">MAALRLPAPPAARWSHLPSASAAARRVSPPRHLAARRAKGEDTPEPPVRTLLINNYDSYTYNIFQELSVVNGVPPVVVRNDEWTWRDVFNRVYKDRAFDNIVISPGPGSPACPADIGVCLRILLDCGDIPILGVCLGHQALGFVHGAKIVHAPEAIHGRLRQGLEFIEIEHDGCYLFNCVPSGRNSGFKVVRYHSLVIESGSLPDDLTSIAWTASPNLHSYLESGRSNVSTFLGSLDNNFMTNPLEYSYNDGELSSIGHTSESDDGRVIMGIRHSSRPHYGVQFHPESIATHHGRQIFRNFKKITGDFRLCSSWLQERKVHSIGKLEKSQVNSASHRDSIPKDLCTERMELSEPVLGKRGIGKKCLRLRWKKIENFLCPTVGSEDIFGLLFGHQSGEDTFWLDSSSVDQNRARFSFMGGKGGSLWKQMTFHLSGQRANCGGTLITQDAYGYTAKNFIKEGFLEFLNREIESIQYNEKDYEGLPFEFYGGFVGYLGYGLKVECDASSNKAKSSTPDACFVFADNTVVVDHSNGDVYILSLHDEFYSSNGDGICKNSTHTSWLVETEKKLLRLGGMSPGSPINGKAYARSSSVHKQSFVVEKSKDQYIRDVQSCLDYIRDGESYELCLTTQMKRRVDYINALQLYLKLRKQNPAPYAAWLNFSSENLSICCSSPERFVNQGSVHVPRLMDVESYKTVHTMVSTVRGTKKSNLSPVDCVKAAFPGGSMTGAPKVRSMEILDSLETSPRDNHKLDHIGKQRFTVYGNTKGITMDFSKHHVSEKFDLSNWCVLMNIGSRVRAYLLRKGMNIPIPLPKGNKRDVKRMLKSVRIHGGIYSLVTWCQLID</sequence>
<evidence type="ECO:0000256" key="3">
    <source>
        <dbReference type="ARBA" id="ARBA00005970"/>
    </source>
</evidence>
<evidence type="ECO:0000256" key="9">
    <source>
        <dbReference type="ARBA" id="ARBA00031904"/>
    </source>
</evidence>
<evidence type="ECO:0000259" key="11">
    <source>
        <dbReference type="Pfam" id="PF00117"/>
    </source>
</evidence>
<dbReference type="InterPro" id="IPR006805">
    <property type="entry name" value="Anth_synth_I_N"/>
</dbReference>
<dbReference type="PANTHER" id="PTHR11236:SF18">
    <property type="entry name" value="AMINODEOXYCHORISMATE SYNTHASE"/>
    <property type="match status" value="1"/>
</dbReference>
<feature type="region of interest" description="Disordered" evidence="10">
    <location>
        <begin position="1"/>
        <end position="47"/>
    </location>
</feature>
<dbReference type="PRINTS" id="PR00096">
    <property type="entry name" value="GATASE"/>
</dbReference>
<dbReference type="Gene3D" id="3.40.50.880">
    <property type="match status" value="1"/>
</dbReference>
<dbReference type="PROSITE" id="PS51273">
    <property type="entry name" value="GATASE_TYPE_1"/>
    <property type="match status" value="1"/>
</dbReference>
<keyword evidence="6" id="KW-0289">Folate biosynthesis</keyword>
<dbReference type="OrthoDB" id="64220at2759"/>
<dbReference type="Proteomes" id="UP000604825">
    <property type="component" value="Unassembled WGS sequence"/>
</dbReference>
<dbReference type="GO" id="GO:0000162">
    <property type="term" value="P:L-tryptophan biosynthetic process"/>
    <property type="evidence" value="ECO:0007669"/>
    <property type="project" value="TreeGrafter"/>
</dbReference>
<keyword evidence="15" id="KW-1185">Reference proteome</keyword>
<keyword evidence="7" id="KW-0315">Glutamine amidotransferase</keyword>
<dbReference type="GO" id="GO:0008153">
    <property type="term" value="P:4-aminobenzoate biosynthetic process"/>
    <property type="evidence" value="ECO:0007669"/>
    <property type="project" value="TreeGrafter"/>
</dbReference>
<reference evidence="14" key="1">
    <citation type="submission" date="2020-10" db="EMBL/GenBank/DDBJ databases">
        <authorList>
            <person name="Han B."/>
            <person name="Lu T."/>
            <person name="Zhao Q."/>
            <person name="Huang X."/>
            <person name="Zhao Y."/>
        </authorList>
    </citation>
    <scope>NUCLEOTIDE SEQUENCE</scope>
</reference>
<dbReference type="Gene3D" id="3.60.120.10">
    <property type="entry name" value="Anthranilate synthase"/>
    <property type="match status" value="2"/>
</dbReference>
<feature type="domain" description="Glutamine amidotransferase" evidence="11">
    <location>
        <begin position="51"/>
        <end position="215"/>
    </location>
</feature>
<evidence type="ECO:0000256" key="5">
    <source>
        <dbReference type="ARBA" id="ARBA00022679"/>
    </source>
</evidence>
<dbReference type="InterPro" id="IPR015890">
    <property type="entry name" value="Chorismate_C"/>
</dbReference>
<dbReference type="PRINTS" id="PR00097">
    <property type="entry name" value="ANTSNTHASEII"/>
</dbReference>
<dbReference type="GO" id="GO:0046656">
    <property type="term" value="P:folic acid biosynthetic process"/>
    <property type="evidence" value="ECO:0007669"/>
    <property type="project" value="UniProtKB-KW"/>
</dbReference>
<dbReference type="EMBL" id="CAJGYO010000018">
    <property type="protein sequence ID" value="CAD6335537.1"/>
    <property type="molecule type" value="Genomic_DNA"/>
</dbReference>
<evidence type="ECO:0000259" key="13">
    <source>
        <dbReference type="Pfam" id="PF04715"/>
    </source>
</evidence>
<evidence type="ECO:0000256" key="7">
    <source>
        <dbReference type="ARBA" id="ARBA00022962"/>
    </source>
</evidence>
<dbReference type="InterPro" id="IPR017926">
    <property type="entry name" value="GATASE"/>
</dbReference>
<dbReference type="InterPro" id="IPR019999">
    <property type="entry name" value="Anth_synth_I-like"/>
</dbReference>
<dbReference type="Pfam" id="PF00425">
    <property type="entry name" value="Chorismate_bind"/>
    <property type="match status" value="2"/>
</dbReference>
<comment type="similarity">
    <text evidence="3">In the C-terminal section; belongs to the anthranilate synthase component I family.</text>
</comment>
<organism evidence="14 15">
    <name type="scientific">Miscanthus lutarioriparius</name>
    <dbReference type="NCBI Taxonomy" id="422564"/>
    <lineage>
        <taxon>Eukaryota</taxon>
        <taxon>Viridiplantae</taxon>
        <taxon>Streptophyta</taxon>
        <taxon>Embryophyta</taxon>
        <taxon>Tracheophyta</taxon>
        <taxon>Spermatophyta</taxon>
        <taxon>Magnoliopsida</taxon>
        <taxon>Liliopsida</taxon>
        <taxon>Poales</taxon>
        <taxon>Poaceae</taxon>
        <taxon>PACMAD clade</taxon>
        <taxon>Panicoideae</taxon>
        <taxon>Andropogonodae</taxon>
        <taxon>Andropogoneae</taxon>
        <taxon>Saccharinae</taxon>
        <taxon>Miscanthus</taxon>
    </lineage>
</organism>
<evidence type="ECO:0000313" key="15">
    <source>
        <dbReference type="Proteomes" id="UP000604825"/>
    </source>
</evidence>
<comment type="caution">
    <text evidence="14">The sequence shown here is derived from an EMBL/GenBank/DDBJ whole genome shotgun (WGS) entry which is preliminary data.</text>
</comment>
<evidence type="ECO:0000256" key="6">
    <source>
        <dbReference type="ARBA" id="ARBA00022909"/>
    </source>
</evidence>
<dbReference type="PRINTS" id="PR00099">
    <property type="entry name" value="CPSGATASE"/>
</dbReference>
<feature type="compositionally biased region" description="Low complexity" evidence="10">
    <location>
        <begin position="18"/>
        <end position="31"/>
    </location>
</feature>
<dbReference type="AlphaFoldDB" id="A0A811RZR8"/>
<dbReference type="Pfam" id="PF04715">
    <property type="entry name" value="Anth_synt_I_N"/>
    <property type="match status" value="1"/>
</dbReference>
<evidence type="ECO:0000259" key="12">
    <source>
        <dbReference type="Pfam" id="PF00425"/>
    </source>
</evidence>
<dbReference type="UniPathway" id="UPA00077">
    <property type="reaction ID" value="UER00149"/>
</dbReference>
<feature type="domain" description="Chorismate-utilising enzyme C-terminal" evidence="12">
    <location>
        <begin position="602"/>
        <end position="677"/>
    </location>
</feature>
<feature type="domain" description="Anthranilate synthase component I N-terminal" evidence="13">
    <location>
        <begin position="396"/>
        <end position="536"/>
    </location>
</feature>
<dbReference type="EC" id="2.6.1.85" evidence="4"/>
<dbReference type="CDD" id="cd01743">
    <property type="entry name" value="GATase1_Anthranilate_Synthase"/>
    <property type="match status" value="1"/>
</dbReference>
<comment type="catalytic activity">
    <reaction evidence="1">
        <text>chorismate + L-glutamine = 4-amino-4-deoxychorismate + L-glutamate</text>
        <dbReference type="Rhea" id="RHEA:11672"/>
        <dbReference type="ChEBI" id="CHEBI:29748"/>
        <dbReference type="ChEBI" id="CHEBI:29985"/>
        <dbReference type="ChEBI" id="CHEBI:58359"/>
        <dbReference type="ChEBI" id="CHEBI:58406"/>
        <dbReference type="EC" id="2.6.1.85"/>
    </reaction>
</comment>
<dbReference type="GO" id="GO:0005737">
    <property type="term" value="C:cytoplasm"/>
    <property type="evidence" value="ECO:0007669"/>
    <property type="project" value="TreeGrafter"/>
</dbReference>
<dbReference type="Pfam" id="PF00117">
    <property type="entry name" value="GATase"/>
    <property type="match status" value="2"/>
</dbReference>
<dbReference type="InterPro" id="IPR006221">
    <property type="entry name" value="TrpG/PapA_dom"/>
</dbReference>
<accession>A0A811RZR8</accession>
<dbReference type="PANTHER" id="PTHR11236">
    <property type="entry name" value="AMINOBENZOATE/ANTHRANILATE SYNTHASE"/>
    <property type="match status" value="1"/>
</dbReference>
<evidence type="ECO:0000256" key="8">
    <source>
        <dbReference type="ARBA" id="ARBA00031329"/>
    </source>
</evidence>
<dbReference type="SUPFAM" id="SSF52317">
    <property type="entry name" value="Class I glutamine amidotransferase-like"/>
    <property type="match status" value="1"/>
</dbReference>
<dbReference type="GO" id="GO:0046820">
    <property type="term" value="F:4-amino-4-deoxychorismate synthase activity"/>
    <property type="evidence" value="ECO:0007669"/>
    <property type="project" value="UniProtKB-EC"/>
</dbReference>
<name>A0A811RZR8_9POAL</name>
<proteinExistence type="inferred from homology"/>